<dbReference type="Proteomes" id="UP000318878">
    <property type="component" value="Unassembled WGS sequence"/>
</dbReference>
<evidence type="ECO:0000313" key="4">
    <source>
        <dbReference type="Proteomes" id="UP000318878"/>
    </source>
</evidence>
<keyword evidence="4" id="KW-1185">Reference proteome</keyword>
<evidence type="ECO:0008006" key="5">
    <source>
        <dbReference type="Google" id="ProtNLM"/>
    </source>
</evidence>
<proteinExistence type="predicted"/>
<feature type="transmembrane region" description="Helical" evidence="2">
    <location>
        <begin position="93"/>
        <end position="114"/>
    </location>
</feature>
<evidence type="ECO:0000313" key="3">
    <source>
        <dbReference type="EMBL" id="TWT38548.1"/>
    </source>
</evidence>
<name>A0A5C5VJ01_9BACT</name>
<reference evidence="3 4" key="1">
    <citation type="submission" date="2019-02" db="EMBL/GenBank/DDBJ databases">
        <title>Deep-cultivation of Planctomycetes and their phenomic and genomic characterization uncovers novel biology.</title>
        <authorList>
            <person name="Wiegand S."/>
            <person name="Jogler M."/>
            <person name="Boedeker C."/>
            <person name="Pinto D."/>
            <person name="Vollmers J."/>
            <person name="Rivas-Marin E."/>
            <person name="Kohn T."/>
            <person name="Peeters S.H."/>
            <person name="Heuer A."/>
            <person name="Rast P."/>
            <person name="Oberbeckmann S."/>
            <person name="Bunk B."/>
            <person name="Jeske O."/>
            <person name="Meyerdierks A."/>
            <person name="Storesund J.E."/>
            <person name="Kallscheuer N."/>
            <person name="Luecker S."/>
            <person name="Lage O.M."/>
            <person name="Pohl T."/>
            <person name="Merkel B.J."/>
            <person name="Hornburger P."/>
            <person name="Mueller R.-W."/>
            <person name="Bruemmer F."/>
            <person name="Labrenz M."/>
            <person name="Spormann A.M."/>
            <person name="Op Den Camp H."/>
            <person name="Overmann J."/>
            <person name="Amann R."/>
            <person name="Jetten M.S.M."/>
            <person name="Mascher T."/>
            <person name="Medema M.H."/>
            <person name="Devos D.P."/>
            <person name="Kaster A.-K."/>
            <person name="Ovreas L."/>
            <person name="Rohde M."/>
            <person name="Galperin M.Y."/>
            <person name="Jogler C."/>
        </authorList>
    </citation>
    <scope>NUCLEOTIDE SEQUENCE [LARGE SCALE GENOMIC DNA]</scope>
    <source>
        <strain evidence="3 4">Enr8</strain>
    </source>
</reference>
<dbReference type="EMBL" id="SJPF01000001">
    <property type="protein sequence ID" value="TWT38548.1"/>
    <property type="molecule type" value="Genomic_DNA"/>
</dbReference>
<organism evidence="3 4">
    <name type="scientific">Blastopirellula retiformator</name>
    <dbReference type="NCBI Taxonomy" id="2527970"/>
    <lineage>
        <taxon>Bacteria</taxon>
        <taxon>Pseudomonadati</taxon>
        <taxon>Planctomycetota</taxon>
        <taxon>Planctomycetia</taxon>
        <taxon>Pirellulales</taxon>
        <taxon>Pirellulaceae</taxon>
        <taxon>Blastopirellula</taxon>
    </lineage>
</organism>
<dbReference type="InterPro" id="IPR011723">
    <property type="entry name" value="Znf/thioredoxin_put"/>
</dbReference>
<protein>
    <recommendedName>
        <fullName evidence="5">Zinc finger/thioredoxin putative domain-containing protein</fullName>
    </recommendedName>
</protein>
<dbReference type="Gene3D" id="2.20.28.160">
    <property type="match status" value="1"/>
</dbReference>
<evidence type="ECO:0000256" key="1">
    <source>
        <dbReference type="SAM" id="MobiDB-lite"/>
    </source>
</evidence>
<feature type="transmembrane region" description="Helical" evidence="2">
    <location>
        <begin position="126"/>
        <end position="151"/>
    </location>
</feature>
<feature type="transmembrane region" description="Helical" evidence="2">
    <location>
        <begin position="163"/>
        <end position="194"/>
    </location>
</feature>
<comment type="caution">
    <text evidence="3">The sequence shown here is derived from an EMBL/GenBank/DDBJ whole genome shotgun (WGS) entry which is preliminary data.</text>
</comment>
<feature type="compositionally biased region" description="Basic and acidic residues" evidence="1">
    <location>
        <begin position="45"/>
        <end position="56"/>
    </location>
</feature>
<dbReference type="AlphaFoldDB" id="A0A5C5VJ01"/>
<keyword evidence="2" id="KW-0812">Transmembrane</keyword>
<sequence length="204" mass="22139">MPIEFACSQCSTKFRVPDPLAGKMVRCPKCQSAERVPQPAAKPAPEPELRLRETNNGPWREEPLPAVAAAAVPPPESLSLVEVRHRISTPGTALFFVAILAMTVNTVSVVVWTLQLMFAPPANLTAVGAAFSMLFGGLTVGVTAVMMKGLIHFRTLHNRVWAWIGLVLAMTPCGASLFCVLGIPFAIWGIVLLADRRISSHFRR</sequence>
<evidence type="ECO:0000256" key="2">
    <source>
        <dbReference type="SAM" id="Phobius"/>
    </source>
</evidence>
<accession>A0A5C5VJ01</accession>
<feature type="region of interest" description="Disordered" evidence="1">
    <location>
        <begin position="31"/>
        <end position="56"/>
    </location>
</feature>
<dbReference type="OrthoDB" id="278173at2"/>
<gene>
    <name evidence="3" type="ORF">Enr8_02410</name>
</gene>
<dbReference type="RefSeq" id="WP_146428791.1">
    <property type="nucleotide sequence ID" value="NZ_SJPF01000001.1"/>
</dbReference>
<keyword evidence="2" id="KW-1133">Transmembrane helix</keyword>
<keyword evidence="2" id="KW-0472">Membrane</keyword>
<dbReference type="NCBIfam" id="TIGR02098">
    <property type="entry name" value="MJ0042_CXXC"/>
    <property type="match status" value="1"/>
</dbReference>